<dbReference type="GO" id="GO:0043565">
    <property type="term" value="F:sequence-specific DNA binding"/>
    <property type="evidence" value="ECO:0007669"/>
    <property type="project" value="InterPro"/>
</dbReference>
<dbReference type="GO" id="GO:0003700">
    <property type="term" value="F:DNA-binding transcription factor activity"/>
    <property type="evidence" value="ECO:0007669"/>
    <property type="project" value="InterPro"/>
</dbReference>
<gene>
    <name evidence="6" type="ORF">SAMN05216574_1244</name>
</gene>
<evidence type="ECO:0000256" key="2">
    <source>
        <dbReference type="ARBA" id="ARBA00023125"/>
    </source>
</evidence>
<dbReference type="EMBL" id="FOND01000024">
    <property type="protein sequence ID" value="SFF71462.1"/>
    <property type="molecule type" value="Genomic_DNA"/>
</dbReference>
<sequence>MVTLLDTDRLDPAGRRPARVAERLEAALVSRIHFADPREPARARLDAWDLGGISVLRLELSGELTLSRSRRQIGADAAPTVSFAVQERGVALHEHLGRQRVVPRGGLAVTEVASPYGYHCSGPGICRAVQVPVGRLGLPVDVVRRALPRIHRSPLFGLVRGHLEHLSRDAQLLATDPTAPSVAGATVDLVRALLASAGATGRSVDDVVEETLLTQVRGYVRRHLTEPGLDVEQIAAAHAISVRQLYRLCAAAGFSLEQWMIHQRLEGARRDLSDLAHRDRSIAVVARRWGFTDASYFSRRFRQAFGTTPREWRHAASPRGPVARKLRNRRPDVGERAVTPTHP</sequence>
<evidence type="ECO:0000256" key="1">
    <source>
        <dbReference type="ARBA" id="ARBA00023015"/>
    </source>
</evidence>
<dbReference type="RefSeq" id="WP_092203027.1">
    <property type="nucleotide sequence ID" value="NZ_FOND01000024.1"/>
</dbReference>
<keyword evidence="2 6" id="KW-0238">DNA-binding</keyword>
<keyword evidence="7" id="KW-1185">Reference proteome</keyword>
<dbReference type="PANTHER" id="PTHR46796:SF6">
    <property type="entry name" value="ARAC SUBFAMILY"/>
    <property type="match status" value="1"/>
</dbReference>
<dbReference type="Pfam" id="PF12833">
    <property type="entry name" value="HTH_18"/>
    <property type="match status" value="1"/>
</dbReference>
<dbReference type="PRINTS" id="PR00032">
    <property type="entry name" value="HTHARAC"/>
</dbReference>
<accession>A0A1I2KWL1</accession>
<dbReference type="Proteomes" id="UP000198589">
    <property type="component" value="Unassembled WGS sequence"/>
</dbReference>
<evidence type="ECO:0000256" key="4">
    <source>
        <dbReference type="SAM" id="MobiDB-lite"/>
    </source>
</evidence>
<dbReference type="InterPro" id="IPR018062">
    <property type="entry name" value="HTH_AraC-typ_CS"/>
</dbReference>
<evidence type="ECO:0000313" key="7">
    <source>
        <dbReference type="Proteomes" id="UP000198589"/>
    </source>
</evidence>
<evidence type="ECO:0000259" key="5">
    <source>
        <dbReference type="PROSITE" id="PS01124"/>
    </source>
</evidence>
<dbReference type="AlphaFoldDB" id="A0A1I2KWL1"/>
<dbReference type="SUPFAM" id="SSF46689">
    <property type="entry name" value="Homeodomain-like"/>
    <property type="match status" value="1"/>
</dbReference>
<keyword evidence="1" id="KW-0805">Transcription regulation</keyword>
<dbReference type="SMART" id="SM00342">
    <property type="entry name" value="HTH_ARAC"/>
    <property type="match status" value="1"/>
</dbReference>
<evidence type="ECO:0000256" key="3">
    <source>
        <dbReference type="ARBA" id="ARBA00023163"/>
    </source>
</evidence>
<dbReference type="PANTHER" id="PTHR46796">
    <property type="entry name" value="HTH-TYPE TRANSCRIPTIONAL ACTIVATOR RHAS-RELATED"/>
    <property type="match status" value="1"/>
</dbReference>
<dbReference type="InterPro" id="IPR050204">
    <property type="entry name" value="AraC_XylS_family_regulators"/>
</dbReference>
<dbReference type="PROSITE" id="PS00041">
    <property type="entry name" value="HTH_ARAC_FAMILY_1"/>
    <property type="match status" value="1"/>
</dbReference>
<reference evidence="7" key="1">
    <citation type="submission" date="2016-10" db="EMBL/GenBank/DDBJ databases">
        <authorList>
            <person name="Varghese N."/>
            <person name="Submissions S."/>
        </authorList>
    </citation>
    <scope>NUCLEOTIDE SEQUENCE [LARGE SCALE GENOMIC DNA]</scope>
    <source>
        <strain evidence="7">DSM 46838</strain>
    </source>
</reference>
<dbReference type="STRING" id="1798228.SAMN05216574_1244"/>
<keyword evidence="3" id="KW-0804">Transcription</keyword>
<dbReference type="InterPro" id="IPR018060">
    <property type="entry name" value="HTH_AraC"/>
</dbReference>
<proteinExistence type="predicted"/>
<dbReference type="Gene3D" id="1.10.10.60">
    <property type="entry name" value="Homeodomain-like"/>
    <property type="match status" value="1"/>
</dbReference>
<dbReference type="InterPro" id="IPR020449">
    <property type="entry name" value="Tscrpt_reg_AraC-type_HTH"/>
</dbReference>
<dbReference type="OrthoDB" id="9799345at2"/>
<organism evidence="6 7">
    <name type="scientific">Blastococcus tunisiensis</name>
    <dbReference type="NCBI Taxonomy" id="1798228"/>
    <lineage>
        <taxon>Bacteria</taxon>
        <taxon>Bacillati</taxon>
        <taxon>Actinomycetota</taxon>
        <taxon>Actinomycetes</taxon>
        <taxon>Geodermatophilales</taxon>
        <taxon>Geodermatophilaceae</taxon>
        <taxon>Blastococcus</taxon>
    </lineage>
</organism>
<feature type="domain" description="HTH araC/xylS-type" evidence="5">
    <location>
        <begin position="214"/>
        <end position="315"/>
    </location>
</feature>
<name>A0A1I2KWL1_9ACTN</name>
<dbReference type="PROSITE" id="PS01124">
    <property type="entry name" value="HTH_ARAC_FAMILY_2"/>
    <property type="match status" value="1"/>
</dbReference>
<feature type="region of interest" description="Disordered" evidence="4">
    <location>
        <begin position="308"/>
        <end position="343"/>
    </location>
</feature>
<dbReference type="InterPro" id="IPR009057">
    <property type="entry name" value="Homeodomain-like_sf"/>
</dbReference>
<protein>
    <submittedName>
        <fullName evidence="6">AraC-type DNA-binding protein</fullName>
    </submittedName>
</protein>
<evidence type="ECO:0000313" key="6">
    <source>
        <dbReference type="EMBL" id="SFF71462.1"/>
    </source>
</evidence>